<feature type="region of interest" description="Disordered" evidence="1">
    <location>
        <begin position="117"/>
        <end position="149"/>
    </location>
</feature>
<feature type="compositionally biased region" description="Pro residues" evidence="1">
    <location>
        <begin position="140"/>
        <end position="149"/>
    </location>
</feature>
<gene>
    <name evidence="2" type="ORF">LTRI10_LOCUS16500</name>
</gene>
<organism evidence="2 3">
    <name type="scientific">Linum trigynum</name>
    <dbReference type="NCBI Taxonomy" id="586398"/>
    <lineage>
        <taxon>Eukaryota</taxon>
        <taxon>Viridiplantae</taxon>
        <taxon>Streptophyta</taxon>
        <taxon>Embryophyta</taxon>
        <taxon>Tracheophyta</taxon>
        <taxon>Spermatophyta</taxon>
        <taxon>Magnoliopsida</taxon>
        <taxon>eudicotyledons</taxon>
        <taxon>Gunneridae</taxon>
        <taxon>Pentapetalae</taxon>
        <taxon>rosids</taxon>
        <taxon>fabids</taxon>
        <taxon>Malpighiales</taxon>
        <taxon>Linaceae</taxon>
        <taxon>Linum</taxon>
    </lineage>
</organism>
<dbReference type="AlphaFoldDB" id="A0AAV2DN70"/>
<evidence type="ECO:0000256" key="1">
    <source>
        <dbReference type="SAM" id="MobiDB-lite"/>
    </source>
</evidence>
<dbReference type="Proteomes" id="UP001497516">
    <property type="component" value="Chromosome 3"/>
</dbReference>
<dbReference type="EMBL" id="OZ034816">
    <property type="protein sequence ID" value="CAL1374653.1"/>
    <property type="molecule type" value="Genomic_DNA"/>
</dbReference>
<name>A0AAV2DN70_9ROSI</name>
<keyword evidence="3" id="KW-1185">Reference proteome</keyword>
<protein>
    <submittedName>
        <fullName evidence="2">Uncharacterized protein</fullName>
    </submittedName>
</protein>
<evidence type="ECO:0000313" key="3">
    <source>
        <dbReference type="Proteomes" id="UP001497516"/>
    </source>
</evidence>
<evidence type="ECO:0000313" key="2">
    <source>
        <dbReference type="EMBL" id="CAL1374653.1"/>
    </source>
</evidence>
<proteinExistence type="predicted"/>
<accession>A0AAV2DN70</accession>
<reference evidence="2 3" key="1">
    <citation type="submission" date="2024-04" db="EMBL/GenBank/DDBJ databases">
        <authorList>
            <person name="Fracassetti M."/>
        </authorList>
    </citation>
    <scope>NUCLEOTIDE SEQUENCE [LARGE SCALE GENOMIC DNA]</scope>
</reference>
<sequence length="149" mass="16566">MAFQKFTFGLRWNGYTEEKGKGVTYVGGNFQKIKVATRPLLEDLHQMCANVTCMDGTRRLDRMVYRYPNRESGSLWHEEYLITTQDEVDAMLEFLRSNNLSKAEMFVYTEPVVGVGGHSGHGQTSGIHGALADSGGGHPGPWPSPPMDP</sequence>